<name>A0A109JHK1_9BRAD</name>
<reference evidence="1 2" key="1">
    <citation type="submission" date="2015-11" db="EMBL/GenBank/DDBJ databases">
        <title>Draft Genome Sequence of the Strain BR 10303 (Bradyrhizobium sp.) isolated from nodules of Centrolobium paraense.</title>
        <authorList>
            <person name="Zelli J.E."/>
            <person name="Simoes-Araujo J.L."/>
            <person name="Barauna A.C."/>
            <person name="Silva K."/>
        </authorList>
    </citation>
    <scope>NUCLEOTIDE SEQUENCE [LARGE SCALE GENOMIC DNA]</scope>
    <source>
        <strain evidence="1 2">BR 10303</strain>
    </source>
</reference>
<evidence type="ECO:0000313" key="1">
    <source>
        <dbReference type="EMBL" id="KWV48961.1"/>
    </source>
</evidence>
<organism evidence="1 2">
    <name type="scientific">Bradyrhizobium macuxiense</name>
    <dbReference type="NCBI Taxonomy" id="1755647"/>
    <lineage>
        <taxon>Bacteria</taxon>
        <taxon>Pseudomonadati</taxon>
        <taxon>Pseudomonadota</taxon>
        <taxon>Alphaproteobacteria</taxon>
        <taxon>Hyphomicrobiales</taxon>
        <taxon>Nitrobacteraceae</taxon>
        <taxon>Bradyrhizobium</taxon>
    </lineage>
</organism>
<gene>
    <name evidence="1" type="ORF">AS156_16740</name>
</gene>
<proteinExistence type="predicted"/>
<comment type="caution">
    <text evidence="1">The sequence shown here is derived from an EMBL/GenBank/DDBJ whole genome shotgun (WGS) entry which is preliminary data.</text>
</comment>
<keyword evidence="2" id="KW-1185">Reference proteome</keyword>
<dbReference type="EMBL" id="LNCU01000104">
    <property type="protein sequence ID" value="KWV48961.1"/>
    <property type="molecule type" value="Genomic_DNA"/>
</dbReference>
<dbReference type="AlphaFoldDB" id="A0A109JHK1"/>
<protein>
    <submittedName>
        <fullName evidence="1">Uncharacterized protein</fullName>
    </submittedName>
</protein>
<dbReference type="Proteomes" id="UP000057737">
    <property type="component" value="Unassembled WGS sequence"/>
</dbReference>
<sequence length="77" mass="8255">MIDVSCASCLRERAQAAQKTCLREPIAVAFIIGAGPWGDTQPCWPHAIHLQTPAVLPLTAGVLSFSHAAMTPLFRRG</sequence>
<accession>A0A109JHK1</accession>
<evidence type="ECO:0000313" key="2">
    <source>
        <dbReference type="Proteomes" id="UP000057737"/>
    </source>
</evidence>